<accession>A0AAD9V143</accession>
<dbReference type="InterPro" id="IPR036772">
    <property type="entry name" value="SRCR-like_dom_sf"/>
</dbReference>
<feature type="domain" description="SRCR" evidence="5">
    <location>
        <begin position="215"/>
        <end position="314"/>
    </location>
</feature>
<feature type="domain" description="SRCR" evidence="5">
    <location>
        <begin position="109"/>
        <end position="209"/>
    </location>
</feature>
<keyword evidence="7" id="KW-1185">Reference proteome</keyword>
<dbReference type="Gene3D" id="3.10.250.10">
    <property type="entry name" value="SRCR-like domain"/>
    <property type="match status" value="2"/>
</dbReference>
<dbReference type="AlphaFoldDB" id="A0AAD9V143"/>
<dbReference type="Proteomes" id="UP001249851">
    <property type="component" value="Unassembled WGS sequence"/>
</dbReference>
<name>A0AAD9V143_ACRCE</name>
<keyword evidence="1" id="KW-0732">Signal</keyword>
<gene>
    <name evidence="6" type="ORF">P5673_020800</name>
</gene>
<evidence type="ECO:0000256" key="1">
    <source>
        <dbReference type="ARBA" id="ARBA00022729"/>
    </source>
</evidence>
<feature type="domain" description="CUB" evidence="4">
    <location>
        <begin position="1"/>
        <end position="104"/>
    </location>
</feature>
<dbReference type="GO" id="GO:0016020">
    <property type="term" value="C:membrane"/>
    <property type="evidence" value="ECO:0007669"/>
    <property type="project" value="InterPro"/>
</dbReference>
<evidence type="ECO:0000259" key="5">
    <source>
        <dbReference type="PROSITE" id="PS50287"/>
    </source>
</evidence>
<evidence type="ECO:0000313" key="6">
    <source>
        <dbReference type="EMBL" id="KAK2556970.1"/>
    </source>
</evidence>
<feature type="non-terminal residue" evidence="6">
    <location>
        <position position="316"/>
    </location>
</feature>
<sequence>NLNNQSGLIQSSFTTTYSSNMDCEWTLSADAKLELVFVGRFITESNADFVFVYDGNSSSARLIGRFSGSSRPGPSVSSSNQLHVRFTSDGSSQHYGFKATYRVLNQGSVRLRGGGLHYGRVEIFFNDQWGTVCDDGWDINDAHVVCRQLGFTRLASNAYTGALYGQGTGLIWMDDVACSGSESHIYDCRQRGWGSHDCTHSKDSSVRCRYGSSNLRLVGGGYNHGRVEVYHNGTWGTVCDDHWDINDAHVVCRQLGFSSAAYQYHSAQYGQGSGKIWLDNLRCHGGEASLSSCPHLGWGSHNCGHDEDASVNCTTT</sequence>
<dbReference type="InterPro" id="IPR001190">
    <property type="entry name" value="SRCR"/>
</dbReference>
<feature type="disulfide bond" evidence="3">
    <location>
        <begin position="239"/>
        <end position="303"/>
    </location>
</feature>
<dbReference type="CDD" id="cd00041">
    <property type="entry name" value="CUB"/>
    <property type="match status" value="1"/>
</dbReference>
<dbReference type="InterPro" id="IPR035914">
    <property type="entry name" value="Sperma_CUB_dom_sf"/>
</dbReference>
<feature type="disulfide bond" evidence="3">
    <location>
        <begin position="283"/>
        <end position="293"/>
    </location>
</feature>
<dbReference type="SMART" id="SM00202">
    <property type="entry name" value="SR"/>
    <property type="match status" value="2"/>
</dbReference>
<organism evidence="6 7">
    <name type="scientific">Acropora cervicornis</name>
    <name type="common">Staghorn coral</name>
    <dbReference type="NCBI Taxonomy" id="6130"/>
    <lineage>
        <taxon>Eukaryota</taxon>
        <taxon>Metazoa</taxon>
        <taxon>Cnidaria</taxon>
        <taxon>Anthozoa</taxon>
        <taxon>Hexacorallia</taxon>
        <taxon>Scleractinia</taxon>
        <taxon>Astrocoeniina</taxon>
        <taxon>Acroporidae</taxon>
        <taxon>Acropora</taxon>
    </lineage>
</organism>
<evidence type="ECO:0000313" key="7">
    <source>
        <dbReference type="Proteomes" id="UP001249851"/>
    </source>
</evidence>
<proteinExistence type="predicted"/>
<dbReference type="Pfam" id="PF00431">
    <property type="entry name" value="CUB"/>
    <property type="match status" value="1"/>
</dbReference>
<dbReference type="PROSITE" id="PS50287">
    <property type="entry name" value="SRCR_2"/>
    <property type="match status" value="2"/>
</dbReference>
<dbReference type="SUPFAM" id="SSF49854">
    <property type="entry name" value="Spermadhesin, CUB domain"/>
    <property type="match status" value="1"/>
</dbReference>
<evidence type="ECO:0000256" key="2">
    <source>
        <dbReference type="ARBA" id="ARBA00023157"/>
    </source>
</evidence>
<dbReference type="InterPro" id="IPR000859">
    <property type="entry name" value="CUB_dom"/>
</dbReference>
<protein>
    <submittedName>
        <fullName evidence="6">Deleted in malignant brain tumors 1 protein</fullName>
    </submittedName>
</protein>
<dbReference type="PANTHER" id="PTHR48071">
    <property type="entry name" value="SRCR DOMAIN-CONTAINING PROTEIN"/>
    <property type="match status" value="1"/>
</dbReference>
<comment type="caution">
    <text evidence="6">The sequence shown here is derived from an EMBL/GenBank/DDBJ whole genome shotgun (WGS) entry which is preliminary data.</text>
</comment>
<dbReference type="PANTHER" id="PTHR48071:SF18">
    <property type="entry name" value="DELETED IN MALIGNANT BRAIN TUMORS 1 PROTEIN-RELATED"/>
    <property type="match status" value="1"/>
</dbReference>
<keyword evidence="2 3" id="KW-1015">Disulfide bond</keyword>
<dbReference type="Pfam" id="PF00530">
    <property type="entry name" value="SRCR"/>
    <property type="match status" value="2"/>
</dbReference>
<dbReference type="EMBL" id="JARQWQ010000052">
    <property type="protein sequence ID" value="KAK2556970.1"/>
    <property type="molecule type" value="Genomic_DNA"/>
</dbReference>
<dbReference type="PROSITE" id="PS00420">
    <property type="entry name" value="SRCR_1"/>
    <property type="match status" value="2"/>
</dbReference>
<feature type="disulfide bond" evidence="3">
    <location>
        <begin position="252"/>
        <end position="313"/>
    </location>
</feature>
<feature type="disulfide bond" evidence="3">
    <location>
        <begin position="178"/>
        <end position="188"/>
    </location>
</feature>
<comment type="caution">
    <text evidence="3">Lacks conserved residue(s) required for the propagation of feature annotation.</text>
</comment>
<reference evidence="6" key="1">
    <citation type="journal article" date="2023" name="G3 (Bethesda)">
        <title>Whole genome assembly and annotation of the endangered Caribbean coral Acropora cervicornis.</title>
        <authorList>
            <person name="Selwyn J.D."/>
            <person name="Vollmer S.V."/>
        </authorList>
    </citation>
    <scope>NUCLEOTIDE SEQUENCE</scope>
    <source>
        <strain evidence="6">K2</strain>
    </source>
</reference>
<evidence type="ECO:0000259" key="4">
    <source>
        <dbReference type="PROSITE" id="PS01180"/>
    </source>
</evidence>
<evidence type="ECO:0000256" key="3">
    <source>
        <dbReference type="PROSITE-ProRule" id="PRU00196"/>
    </source>
</evidence>
<dbReference type="SMART" id="SM00042">
    <property type="entry name" value="CUB"/>
    <property type="match status" value="1"/>
</dbReference>
<dbReference type="PRINTS" id="PR00258">
    <property type="entry name" value="SPERACTRCPTR"/>
</dbReference>
<dbReference type="FunFam" id="3.10.250.10:FF:000001">
    <property type="entry name" value="Lysyl oxidase 4 isoform X1"/>
    <property type="match status" value="2"/>
</dbReference>
<dbReference type="PROSITE" id="PS01180">
    <property type="entry name" value="CUB"/>
    <property type="match status" value="1"/>
</dbReference>
<dbReference type="SUPFAM" id="SSF56487">
    <property type="entry name" value="SRCR-like"/>
    <property type="match status" value="2"/>
</dbReference>
<reference evidence="6" key="2">
    <citation type="journal article" date="2023" name="Science">
        <title>Genomic signatures of disease resistance in endangered staghorn corals.</title>
        <authorList>
            <person name="Vollmer S.V."/>
            <person name="Selwyn J.D."/>
            <person name="Despard B.A."/>
            <person name="Roesel C.L."/>
        </authorList>
    </citation>
    <scope>NUCLEOTIDE SEQUENCE</scope>
    <source>
        <strain evidence="6">K2</strain>
    </source>
</reference>
<dbReference type="Gene3D" id="2.60.120.290">
    <property type="entry name" value="Spermadhesin, CUB domain"/>
    <property type="match status" value="1"/>
</dbReference>